<dbReference type="EMBL" id="QKYT01000826">
    <property type="protein sequence ID" value="RIA81240.1"/>
    <property type="molecule type" value="Genomic_DNA"/>
</dbReference>
<organism evidence="2 3">
    <name type="scientific">Glomus cerebriforme</name>
    <dbReference type="NCBI Taxonomy" id="658196"/>
    <lineage>
        <taxon>Eukaryota</taxon>
        <taxon>Fungi</taxon>
        <taxon>Fungi incertae sedis</taxon>
        <taxon>Mucoromycota</taxon>
        <taxon>Glomeromycotina</taxon>
        <taxon>Glomeromycetes</taxon>
        <taxon>Glomerales</taxon>
        <taxon>Glomeraceae</taxon>
        <taxon>Glomus</taxon>
    </lineage>
</organism>
<evidence type="ECO:0000256" key="1">
    <source>
        <dbReference type="SAM" id="Phobius"/>
    </source>
</evidence>
<keyword evidence="1" id="KW-1133">Transmembrane helix</keyword>
<dbReference type="OrthoDB" id="2349998at2759"/>
<proteinExistence type="predicted"/>
<keyword evidence="1" id="KW-0812">Transmembrane</keyword>
<dbReference type="AlphaFoldDB" id="A0A397S4A7"/>
<keyword evidence="3" id="KW-1185">Reference proteome</keyword>
<dbReference type="Proteomes" id="UP000265703">
    <property type="component" value="Unassembled WGS sequence"/>
</dbReference>
<accession>A0A397S4A7</accession>
<sequence length="53" mass="6368">MEINKACKIIFVLYFIACFGAEIWYLVTLSKIGDYNEYDVSFFNSKHNFNNWF</sequence>
<evidence type="ECO:0000313" key="3">
    <source>
        <dbReference type="Proteomes" id="UP000265703"/>
    </source>
</evidence>
<protein>
    <submittedName>
        <fullName evidence="2">Uncharacterized protein</fullName>
    </submittedName>
</protein>
<comment type="caution">
    <text evidence="2">The sequence shown here is derived from an EMBL/GenBank/DDBJ whole genome shotgun (WGS) entry which is preliminary data.</text>
</comment>
<name>A0A397S4A7_9GLOM</name>
<reference evidence="2 3" key="1">
    <citation type="submission" date="2018-06" db="EMBL/GenBank/DDBJ databases">
        <title>Comparative genomics reveals the genomic features of Rhizophagus irregularis, R. cerebriforme, R. diaphanum and Gigaspora rosea, and their symbiotic lifestyle signature.</title>
        <authorList>
            <person name="Morin E."/>
            <person name="San Clemente H."/>
            <person name="Chen E.C.H."/>
            <person name="De La Providencia I."/>
            <person name="Hainaut M."/>
            <person name="Kuo A."/>
            <person name="Kohler A."/>
            <person name="Murat C."/>
            <person name="Tang N."/>
            <person name="Roy S."/>
            <person name="Loubradou J."/>
            <person name="Henrissat B."/>
            <person name="Grigoriev I.V."/>
            <person name="Corradi N."/>
            <person name="Roux C."/>
            <person name="Martin F.M."/>
        </authorList>
    </citation>
    <scope>NUCLEOTIDE SEQUENCE [LARGE SCALE GENOMIC DNA]</scope>
    <source>
        <strain evidence="2 3">DAOM 227022</strain>
    </source>
</reference>
<keyword evidence="1" id="KW-0472">Membrane</keyword>
<gene>
    <name evidence="2" type="ORF">C1645_837320</name>
</gene>
<evidence type="ECO:0000313" key="2">
    <source>
        <dbReference type="EMBL" id="RIA81240.1"/>
    </source>
</evidence>
<feature type="transmembrane region" description="Helical" evidence="1">
    <location>
        <begin position="9"/>
        <end position="27"/>
    </location>
</feature>